<dbReference type="Gene3D" id="1.10.10.10">
    <property type="entry name" value="Winged helix-like DNA-binding domain superfamily/Winged helix DNA-binding domain"/>
    <property type="match status" value="1"/>
</dbReference>
<dbReference type="SUPFAM" id="SSF46894">
    <property type="entry name" value="C-terminal effector domain of the bipartite response regulators"/>
    <property type="match status" value="1"/>
</dbReference>
<dbReference type="FunFam" id="3.40.50.2300:FF:000018">
    <property type="entry name" value="DNA-binding transcriptional regulator NtrC"/>
    <property type="match status" value="1"/>
</dbReference>
<name>A0A3G2E3V7_9BURK</name>
<accession>A0A3G2E3V7</accession>
<keyword evidence="1 6" id="KW-0597">Phosphoprotein</keyword>
<keyword evidence="4 9" id="KW-0238">DNA-binding</keyword>
<dbReference type="InterPro" id="IPR001789">
    <property type="entry name" value="Sig_transdc_resp-reg_receiver"/>
</dbReference>
<sequence length="207" mass="22477">MNESDAIIFVVDDDAAMRRSLAYLFDSAGWQVQTFESARDFLQRYEGHVPGCLLLDVRMPLMSGLELQQELNNRTGHAISLPVIFLSGHGDLAMAVQTMKAGACDFLEKPCKDQVLLDAVSRAVARSVEESRSAASANTAQSALARLTAREREVALLMAEGKASKVIARELGISDKTVQVHRHNAMEKLGLHSAAEVARLLMAGGQI</sequence>
<evidence type="ECO:0000256" key="1">
    <source>
        <dbReference type="ARBA" id="ARBA00022553"/>
    </source>
</evidence>
<dbReference type="CDD" id="cd06170">
    <property type="entry name" value="LuxR_C_like"/>
    <property type="match status" value="1"/>
</dbReference>
<dbReference type="InterPro" id="IPR016032">
    <property type="entry name" value="Sig_transdc_resp-reg_C-effctor"/>
</dbReference>
<dbReference type="PROSITE" id="PS50043">
    <property type="entry name" value="HTH_LUXR_2"/>
    <property type="match status" value="1"/>
</dbReference>
<dbReference type="PROSITE" id="PS50110">
    <property type="entry name" value="RESPONSE_REGULATORY"/>
    <property type="match status" value="1"/>
</dbReference>
<gene>
    <name evidence="9" type="ORF">D9M09_00375</name>
</gene>
<evidence type="ECO:0000256" key="6">
    <source>
        <dbReference type="PROSITE-ProRule" id="PRU00169"/>
    </source>
</evidence>
<dbReference type="GO" id="GO:0006355">
    <property type="term" value="P:regulation of DNA-templated transcription"/>
    <property type="evidence" value="ECO:0007669"/>
    <property type="project" value="InterPro"/>
</dbReference>
<dbReference type="GO" id="GO:0000160">
    <property type="term" value="P:phosphorelay signal transduction system"/>
    <property type="evidence" value="ECO:0007669"/>
    <property type="project" value="UniProtKB-KW"/>
</dbReference>
<dbReference type="AlphaFoldDB" id="A0A3G2E3V7"/>
<keyword evidence="5" id="KW-0804">Transcription</keyword>
<dbReference type="PRINTS" id="PR00038">
    <property type="entry name" value="HTHLUXR"/>
</dbReference>
<dbReference type="SMART" id="SM00421">
    <property type="entry name" value="HTH_LUXR"/>
    <property type="match status" value="1"/>
</dbReference>
<feature type="domain" description="HTH luxR-type" evidence="7">
    <location>
        <begin position="140"/>
        <end position="205"/>
    </location>
</feature>
<keyword evidence="2" id="KW-0902">Two-component regulatory system</keyword>
<dbReference type="SMART" id="SM00448">
    <property type="entry name" value="REC"/>
    <property type="match status" value="1"/>
</dbReference>
<evidence type="ECO:0000256" key="3">
    <source>
        <dbReference type="ARBA" id="ARBA00023015"/>
    </source>
</evidence>
<evidence type="ECO:0000313" key="9">
    <source>
        <dbReference type="EMBL" id="AYM74430.1"/>
    </source>
</evidence>
<dbReference type="SUPFAM" id="SSF52172">
    <property type="entry name" value="CheY-like"/>
    <property type="match status" value="1"/>
</dbReference>
<dbReference type="RefSeq" id="WP_070312507.1">
    <property type="nucleotide sequence ID" value="NZ_CP033019.1"/>
</dbReference>
<dbReference type="Proteomes" id="UP000279594">
    <property type="component" value="Chromosome"/>
</dbReference>
<evidence type="ECO:0000256" key="5">
    <source>
        <dbReference type="ARBA" id="ARBA00023163"/>
    </source>
</evidence>
<evidence type="ECO:0000259" key="7">
    <source>
        <dbReference type="PROSITE" id="PS50043"/>
    </source>
</evidence>
<evidence type="ECO:0000256" key="4">
    <source>
        <dbReference type="ARBA" id="ARBA00023125"/>
    </source>
</evidence>
<dbReference type="CDD" id="cd17537">
    <property type="entry name" value="REC_FixJ"/>
    <property type="match status" value="1"/>
</dbReference>
<dbReference type="PANTHER" id="PTHR44688">
    <property type="entry name" value="DNA-BINDING TRANSCRIPTIONAL ACTIVATOR DEVR_DOSR"/>
    <property type="match status" value="1"/>
</dbReference>
<dbReference type="InterPro" id="IPR000792">
    <property type="entry name" value="Tscrpt_reg_LuxR_C"/>
</dbReference>
<dbReference type="Gene3D" id="3.40.50.2300">
    <property type="match status" value="1"/>
</dbReference>
<dbReference type="GO" id="GO:0003677">
    <property type="term" value="F:DNA binding"/>
    <property type="evidence" value="ECO:0007669"/>
    <property type="project" value="UniProtKB-KW"/>
</dbReference>
<evidence type="ECO:0000256" key="2">
    <source>
        <dbReference type="ARBA" id="ARBA00023012"/>
    </source>
</evidence>
<keyword evidence="3" id="KW-0805">Transcription regulation</keyword>
<dbReference type="Pfam" id="PF00072">
    <property type="entry name" value="Response_reg"/>
    <property type="match status" value="1"/>
</dbReference>
<organism evidence="9 10">
    <name type="scientific">Janthinobacterium agaricidamnosum</name>
    <dbReference type="NCBI Taxonomy" id="55508"/>
    <lineage>
        <taxon>Bacteria</taxon>
        <taxon>Pseudomonadati</taxon>
        <taxon>Pseudomonadota</taxon>
        <taxon>Betaproteobacteria</taxon>
        <taxon>Burkholderiales</taxon>
        <taxon>Oxalobacteraceae</taxon>
        <taxon>Janthinobacterium</taxon>
    </lineage>
</organism>
<protein>
    <submittedName>
        <fullName evidence="9">DNA-binding response regulator</fullName>
    </submittedName>
</protein>
<keyword evidence="10" id="KW-1185">Reference proteome</keyword>
<evidence type="ECO:0000259" key="8">
    <source>
        <dbReference type="PROSITE" id="PS50110"/>
    </source>
</evidence>
<evidence type="ECO:0000313" key="10">
    <source>
        <dbReference type="Proteomes" id="UP000279594"/>
    </source>
</evidence>
<dbReference type="InterPro" id="IPR036388">
    <property type="entry name" value="WH-like_DNA-bd_sf"/>
</dbReference>
<feature type="domain" description="Response regulatory" evidence="8">
    <location>
        <begin position="7"/>
        <end position="124"/>
    </location>
</feature>
<feature type="modified residue" description="4-aspartylphosphate" evidence="6">
    <location>
        <position position="56"/>
    </location>
</feature>
<proteinExistence type="predicted"/>
<dbReference type="EMBL" id="CP033019">
    <property type="protein sequence ID" value="AYM74430.1"/>
    <property type="molecule type" value="Genomic_DNA"/>
</dbReference>
<dbReference type="Pfam" id="PF00196">
    <property type="entry name" value="GerE"/>
    <property type="match status" value="1"/>
</dbReference>
<dbReference type="InterPro" id="IPR011006">
    <property type="entry name" value="CheY-like_superfamily"/>
</dbReference>
<dbReference type="PROSITE" id="PS00622">
    <property type="entry name" value="HTH_LUXR_1"/>
    <property type="match status" value="1"/>
</dbReference>
<reference evidence="9 10" key="1">
    <citation type="submission" date="2018-10" db="EMBL/GenBank/DDBJ databases">
        <title>Effects of UV and annual dynamics of microbial communities in freshwater RAS systems.</title>
        <authorList>
            <person name="Bekkelund A.K."/>
            <person name="Hansen B.R."/>
            <person name="Stokken H."/>
            <person name="Eriksen B.F."/>
            <person name="Kashulin N.A."/>
        </authorList>
    </citation>
    <scope>NUCLEOTIDE SEQUENCE [LARGE SCALE GENOMIC DNA]</scope>
    <source>
        <strain evidence="9 10">BHSEK</strain>
    </source>
</reference>
<dbReference type="PANTHER" id="PTHR44688:SF16">
    <property type="entry name" value="DNA-BINDING TRANSCRIPTIONAL ACTIVATOR DEVR_DOSR"/>
    <property type="match status" value="1"/>
</dbReference>